<protein>
    <recommendedName>
        <fullName evidence="6">Deoxyhypusine synthase</fullName>
    </recommendedName>
</protein>
<keyword evidence="2" id="KW-0520">NAD</keyword>
<accession>A0A6H5IWQ3</accession>
<feature type="region of interest" description="Disordered" evidence="3">
    <location>
        <begin position="332"/>
        <end position="402"/>
    </location>
</feature>
<dbReference type="SUPFAM" id="SSF52467">
    <property type="entry name" value="DHS-like NAD/FAD-binding domain"/>
    <property type="match status" value="2"/>
</dbReference>
<dbReference type="GO" id="GO:0034038">
    <property type="term" value="F:deoxyhypusine synthase activity"/>
    <property type="evidence" value="ECO:0007669"/>
    <property type="project" value="TreeGrafter"/>
</dbReference>
<keyword evidence="5" id="KW-1185">Reference proteome</keyword>
<dbReference type="Pfam" id="PF01916">
    <property type="entry name" value="DS"/>
    <property type="match status" value="1"/>
</dbReference>
<dbReference type="InterPro" id="IPR002773">
    <property type="entry name" value="Deoxyhypusine_synthase"/>
</dbReference>
<gene>
    <name evidence="4" type="ORF">TBRA_LOCUS12980</name>
</gene>
<organism evidence="4 5">
    <name type="scientific">Trichogramma brassicae</name>
    <dbReference type="NCBI Taxonomy" id="86971"/>
    <lineage>
        <taxon>Eukaryota</taxon>
        <taxon>Metazoa</taxon>
        <taxon>Ecdysozoa</taxon>
        <taxon>Arthropoda</taxon>
        <taxon>Hexapoda</taxon>
        <taxon>Insecta</taxon>
        <taxon>Pterygota</taxon>
        <taxon>Neoptera</taxon>
        <taxon>Endopterygota</taxon>
        <taxon>Hymenoptera</taxon>
        <taxon>Apocrita</taxon>
        <taxon>Proctotrupomorpha</taxon>
        <taxon>Chalcidoidea</taxon>
        <taxon>Trichogrammatidae</taxon>
        <taxon>Trichogramma</taxon>
    </lineage>
</organism>
<dbReference type="InterPro" id="IPR029035">
    <property type="entry name" value="DHS-like_NAD/FAD-binding_dom"/>
</dbReference>
<feature type="compositionally biased region" description="Basic residues" evidence="3">
    <location>
        <begin position="369"/>
        <end position="399"/>
    </location>
</feature>
<feature type="region of interest" description="Disordered" evidence="3">
    <location>
        <begin position="1"/>
        <end position="121"/>
    </location>
</feature>
<evidence type="ECO:0000313" key="5">
    <source>
        <dbReference type="Proteomes" id="UP000479190"/>
    </source>
</evidence>
<dbReference type="AlphaFoldDB" id="A0A6H5IWQ3"/>
<proteinExistence type="inferred from homology"/>
<reference evidence="4 5" key="1">
    <citation type="submission" date="2020-02" db="EMBL/GenBank/DDBJ databases">
        <authorList>
            <person name="Ferguson B K."/>
        </authorList>
    </citation>
    <scope>NUCLEOTIDE SEQUENCE [LARGE SCALE GENOMIC DNA]</scope>
</reference>
<feature type="compositionally biased region" description="Basic and acidic residues" evidence="3">
    <location>
        <begin position="88"/>
        <end position="120"/>
    </location>
</feature>
<dbReference type="PANTHER" id="PTHR11703">
    <property type="entry name" value="DEOXYHYPUSINE SYNTHASE"/>
    <property type="match status" value="1"/>
</dbReference>
<feature type="region of interest" description="Disordered" evidence="3">
    <location>
        <begin position="274"/>
        <end position="295"/>
    </location>
</feature>
<dbReference type="OrthoDB" id="294378at2759"/>
<dbReference type="EMBL" id="CADCXV010001106">
    <property type="protein sequence ID" value="CAB0041306.1"/>
    <property type="molecule type" value="Genomic_DNA"/>
</dbReference>
<evidence type="ECO:0008006" key="6">
    <source>
        <dbReference type="Google" id="ProtNLM"/>
    </source>
</evidence>
<evidence type="ECO:0000256" key="3">
    <source>
        <dbReference type="SAM" id="MobiDB-lite"/>
    </source>
</evidence>
<evidence type="ECO:0000256" key="2">
    <source>
        <dbReference type="ARBA" id="ARBA00023027"/>
    </source>
</evidence>
<feature type="compositionally biased region" description="Low complexity" evidence="3">
    <location>
        <begin position="65"/>
        <end position="80"/>
    </location>
</feature>
<dbReference type="InterPro" id="IPR036982">
    <property type="entry name" value="Deoxyhypusine_synthase_sf"/>
</dbReference>
<dbReference type="PANTHER" id="PTHR11703:SF0">
    <property type="entry name" value="DEOXYHYPUSINE SYNTHASE"/>
    <property type="match status" value="1"/>
</dbReference>
<evidence type="ECO:0000256" key="1">
    <source>
        <dbReference type="ARBA" id="ARBA00009892"/>
    </source>
</evidence>
<dbReference type="Gene3D" id="3.40.910.10">
    <property type="entry name" value="Deoxyhypusine synthase"/>
    <property type="match status" value="2"/>
</dbReference>
<feature type="compositionally biased region" description="Low complexity" evidence="3">
    <location>
        <begin position="17"/>
        <end position="56"/>
    </location>
</feature>
<dbReference type="GO" id="GO:0005737">
    <property type="term" value="C:cytoplasm"/>
    <property type="evidence" value="ECO:0007669"/>
    <property type="project" value="TreeGrafter"/>
</dbReference>
<sequence>MCDSVISTGHERDNSVSSSSSVAATTTTITTTTTTATDTATAATATATATPAASTTKENSKATGAPNNNAADSAASAAAAKEATTVVESKKDDNKVTESEDDKGKDEARALDPKKSENKVPESLLHNVLKHSAPLPTSTPSVQGYDFNDGINYSALFRTYRHSGFQATNFGLAVEEILRMLVARRIPLEPDQEDNLEEDEFIKRRHGCTIFLGYTSNMASCGVRETIRFLAEHRMRNGAEFGVFLNTANEFDGSDSGARPDEAVSWGKIKKDSKAVKRKEKEDMRYDGRGGDEHGLHGELIASSIQPFGRHDLHQAFSSPGKLHIYINHTVKREPSSEEPSSPLEATSPGSILRNNVIDGATRCSPPSSRRKLSRNRRMHGHKTRKEKSREKKRMKKREKRVERCAFRESKRAYRILAGGSACRYRHRRRRMTIINPGSGEEGKIRDFLARALIYSSVPRRVTSAQSLAFLYTSTAARRSAEAMTGLHEPGHAVQYTHTITQTHAKHTDKSVLQKRAKSPLSSRPMHQEVINTNSTCIVVPCEIYISAAARGRQGKATTASSERARKMEADLYVVE</sequence>
<feature type="compositionally biased region" description="Low complexity" evidence="3">
    <location>
        <begin position="338"/>
        <end position="349"/>
    </location>
</feature>
<name>A0A6H5IWQ3_9HYME</name>
<dbReference type="Proteomes" id="UP000479190">
    <property type="component" value="Unassembled WGS sequence"/>
</dbReference>
<evidence type="ECO:0000313" key="4">
    <source>
        <dbReference type="EMBL" id="CAB0041306.1"/>
    </source>
</evidence>
<comment type="similarity">
    <text evidence="1">Belongs to the deoxyhypusine synthase family.</text>
</comment>